<accession>A0A371NVK1</accession>
<gene>
    <name evidence="1" type="ORF">DY023_06065</name>
</gene>
<proteinExistence type="predicted"/>
<evidence type="ECO:0000313" key="2">
    <source>
        <dbReference type="Proteomes" id="UP000262172"/>
    </source>
</evidence>
<organism evidence="1 2">
    <name type="scientific">Microbacterium bovistercoris</name>
    <dbReference type="NCBI Taxonomy" id="2293570"/>
    <lineage>
        <taxon>Bacteria</taxon>
        <taxon>Bacillati</taxon>
        <taxon>Actinomycetota</taxon>
        <taxon>Actinomycetes</taxon>
        <taxon>Micrococcales</taxon>
        <taxon>Microbacteriaceae</taxon>
        <taxon>Microbacterium</taxon>
    </lineage>
</organism>
<dbReference type="EMBL" id="QUAB01000033">
    <property type="protein sequence ID" value="REJ06658.1"/>
    <property type="molecule type" value="Genomic_DNA"/>
</dbReference>
<dbReference type="Proteomes" id="UP000262172">
    <property type="component" value="Unassembled WGS sequence"/>
</dbReference>
<sequence>MVGSAGSASGFVGCVSVGVGDCSDVGGGAPVLVLVGEGVPHPDSAAGSAIASANAPSSTPRCFFIILVIAHPPSQRPAR</sequence>
<protein>
    <submittedName>
        <fullName evidence="1">Uncharacterized protein</fullName>
    </submittedName>
</protein>
<name>A0A371NVK1_9MICO</name>
<dbReference type="AlphaFoldDB" id="A0A371NVK1"/>
<reference evidence="1 2" key="1">
    <citation type="submission" date="2018-08" db="EMBL/GenBank/DDBJ databases">
        <title>Isolation, diversity and antifungal activity of Actinobacteria from cow dung.</title>
        <authorList>
            <person name="Ling L."/>
        </authorList>
    </citation>
    <scope>NUCLEOTIDE SEQUENCE [LARGE SCALE GENOMIC DNA]</scope>
    <source>
        <strain evidence="1 2">NEAU-LLE</strain>
    </source>
</reference>
<keyword evidence="2" id="KW-1185">Reference proteome</keyword>
<evidence type="ECO:0000313" key="1">
    <source>
        <dbReference type="EMBL" id="REJ06658.1"/>
    </source>
</evidence>
<comment type="caution">
    <text evidence="1">The sequence shown here is derived from an EMBL/GenBank/DDBJ whole genome shotgun (WGS) entry which is preliminary data.</text>
</comment>